<feature type="binding site" evidence="3">
    <location>
        <position position="146"/>
    </location>
    <ligand>
        <name>substrate</name>
    </ligand>
</feature>
<dbReference type="InterPro" id="IPR011051">
    <property type="entry name" value="RmlC_Cupin_sf"/>
</dbReference>
<feature type="binding site" evidence="3">
    <location>
        <position position="25"/>
    </location>
    <ligand>
        <name>substrate</name>
    </ligand>
</feature>
<dbReference type="EC" id="5.1.3.13" evidence="5"/>
<dbReference type="EMBL" id="NOZR01000046">
    <property type="protein sequence ID" value="OYN74365.1"/>
    <property type="molecule type" value="Genomic_DNA"/>
</dbReference>
<keyword evidence="5" id="KW-0413">Isomerase</keyword>
<feature type="binding site" evidence="3">
    <location>
        <position position="169"/>
    </location>
    <ligand>
        <name>substrate</name>
    </ligand>
</feature>
<feature type="binding site" evidence="3">
    <location>
        <position position="63"/>
    </location>
    <ligand>
        <name>substrate</name>
    </ligand>
</feature>
<dbReference type="PANTHER" id="PTHR21047">
    <property type="entry name" value="DTDP-6-DEOXY-D-GLUCOSE-3,5 EPIMERASE"/>
    <property type="match status" value="1"/>
</dbReference>
<evidence type="ECO:0000313" key="6">
    <source>
        <dbReference type="EMBL" id="OYN74365.1"/>
    </source>
</evidence>
<protein>
    <recommendedName>
        <fullName evidence="5">dTDP-4-dehydrorhamnose 3,5-epimerase</fullName>
        <ecNumber evidence="5">5.1.3.13</ecNumber>
    </recommendedName>
    <alternativeName>
        <fullName evidence="5">Thymidine diphospho-4-keto-rhamnose 3,5-epimerase</fullName>
    </alternativeName>
</protein>
<feature type="active site" description="Proton acceptor" evidence="2">
    <location>
        <position position="66"/>
    </location>
</feature>
<dbReference type="GO" id="GO:0019305">
    <property type="term" value="P:dTDP-rhamnose biosynthetic process"/>
    <property type="evidence" value="ECO:0007669"/>
    <property type="project" value="UniProtKB-UniRule"/>
</dbReference>
<accession>A0A255DAU6</accession>
<dbReference type="UniPathway" id="UPA00124"/>
<proteinExistence type="inferred from homology"/>
<gene>
    <name evidence="6" type="primary">rfbC</name>
    <name evidence="6" type="ORF">CG716_28875</name>
</gene>
<dbReference type="GO" id="GO:0008830">
    <property type="term" value="F:dTDP-4-dehydrorhamnose 3,5-epimerase activity"/>
    <property type="evidence" value="ECO:0007669"/>
    <property type="project" value="UniProtKB-UniRule"/>
</dbReference>
<dbReference type="GO" id="GO:0000271">
    <property type="term" value="P:polysaccharide biosynthetic process"/>
    <property type="evidence" value="ECO:0007669"/>
    <property type="project" value="TreeGrafter"/>
</dbReference>
<dbReference type="Gene3D" id="2.60.120.10">
    <property type="entry name" value="Jelly Rolls"/>
    <property type="match status" value="1"/>
</dbReference>
<comment type="catalytic activity">
    <reaction evidence="5">
        <text>dTDP-4-dehydro-6-deoxy-alpha-D-glucose = dTDP-4-dehydro-beta-L-rhamnose</text>
        <dbReference type="Rhea" id="RHEA:16969"/>
        <dbReference type="ChEBI" id="CHEBI:57649"/>
        <dbReference type="ChEBI" id="CHEBI:62830"/>
        <dbReference type="EC" id="5.1.3.13"/>
    </reaction>
</comment>
<feature type="site" description="Participates in a stacking interaction with the thymidine ring of dTDP-4-oxo-6-deoxyglucose" evidence="4">
    <location>
        <position position="141"/>
    </location>
</feature>
<dbReference type="OrthoDB" id="9800680at2"/>
<dbReference type="PANTHER" id="PTHR21047:SF2">
    <property type="entry name" value="THYMIDINE DIPHOSPHO-4-KETO-RHAMNOSE 3,5-EPIMERASE"/>
    <property type="match status" value="1"/>
</dbReference>
<dbReference type="InterPro" id="IPR014710">
    <property type="entry name" value="RmlC-like_jellyroll"/>
</dbReference>
<dbReference type="NCBIfam" id="TIGR01221">
    <property type="entry name" value="rmlC"/>
    <property type="match status" value="1"/>
</dbReference>
<evidence type="ECO:0000256" key="4">
    <source>
        <dbReference type="PIRSR" id="PIRSR600888-3"/>
    </source>
</evidence>
<sequence>MKLTVHETAIPEVLVVEHEVFEDERGFFMEVYRADQFAAHANLGLPSEFVQLNHSRSARHVTRGLHFQWEPPMGKLMRVPRGEAFLVAVDIRPDSPTLGRYESIVANDRNRLQLWAPASFARGFCTLSEFAEVEYLTTGTYNSAAESGIRWNDPDIGIQWPIEEPVLSRKDSEAQSLADWLKRPEAQAFSTGG</sequence>
<evidence type="ECO:0000256" key="5">
    <source>
        <dbReference type="RuleBase" id="RU364069"/>
    </source>
</evidence>
<dbReference type="InterPro" id="IPR000888">
    <property type="entry name" value="RmlC-like"/>
</dbReference>
<feature type="binding site" evidence="3">
    <location>
        <position position="30"/>
    </location>
    <ligand>
        <name>substrate</name>
    </ligand>
</feature>
<organism evidence="6 7">
    <name type="scientific">Mycolicibacterium sphagni</name>
    <dbReference type="NCBI Taxonomy" id="1786"/>
    <lineage>
        <taxon>Bacteria</taxon>
        <taxon>Bacillati</taxon>
        <taxon>Actinomycetota</taxon>
        <taxon>Actinomycetes</taxon>
        <taxon>Mycobacteriales</taxon>
        <taxon>Mycobacteriaceae</taxon>
        <taxon>Mycolicibacterium</taxon>
    </lineage>
</organism>
<comment type="function">
    <text evidence="5">Catalyzes the epimerization of the C3' and C5'positions of dTDP-6-deoxy-D-xylo-4-hexulose, forming dTDP-6-deoxy-L-lyxo-4-hexulose.</text>
</comment>
<evidence type="ECO:0000313" key="7">
    <source>
        <dbReference type="Proteomes" id="UP000216063"/>
    </source>
</evidence>
<evidence type="ECO:0000256" key="3">
    <source>
        <dbReference type="PIRSR" id="PIRSR600888-2"/>
    </source>
</evidence>
<evidence type="ECO:0000256" key="1">
    <source>
        <dbReference type="ARBA" id="ARBA00010154"/>
    </source>
</evidence>
<comment type="subunit">
    <text evidence="5">Homodimer.</text>
</comment>
<dbReference type="GO" id="GO:0005829">
    <property type="term" value="C:cytosol"/>
    <property type="evidence" value="ECO:0007669"/>
    <property type="project" value="TreeGrafter"/>
</dbReference>
<feature type="binding site" evidence="3">
    <location>
        <begin position="51"/>
        <end position="53"/>
    </location>
    <ligand>
        <name>substrate</name>
    </ligand>
</feature>
<feature type="binding site" evidence="3">
    <location>
        <position position="122"/>
    </location>
    <ligand>
        <name>substrate</name>
    </ligand>
</feature>
<reference evidence="6 7" key="1">
    <citation type="submission" date="2017-07" db="EMBL/GenBank/DDBJ databases">
        <title>The new phylogeny of genus Mycobacterium.</title>
        <authorList>
            <person name="Tortoli E."/>
            <person name="Trovato A."/>
            <person name="Cirillo D.M."/>
        </authorList>
    </citation>
    <scope>NUCLEOTIDE SEQUENCE [LARGE SCALE GENOMIC DNA]</scope>
    <source>
        <strain evidence="6 7">ATCC 33027</strain>
    </source>
</reference>
<comment type="pathway">
    <text evidence="5">Carbohydrate biosynthesis; dTDP-L-rhamnose biosynthesis.</text>
</comment>
<dbReference type="Proteomes" id="UP000216063">
    <property type="component" value="Unassembled WGS sequence"/>
</dbReference>
<name>A0A255DAU6_9MYCO</name>
<dbReference type="AlphaFoldDB" id="A0A255DAU6"/>
<comment type="caution">
    <text evidence="6">The sequence shown here is derived from an EMBL/GenBank/DDBJ whole genome shotgun (WGS) entry which is preliminary data.</text>
</comment>
<keyword evidence="7" id="KW-1185">Reference proteome</keyword>
<comment type="similarity">
    <text evidence="1 5">Belongs to the dTDP-4-dehydrorhamnose 3,5-epimerase family.</text>
</comment>
<evidence type="ECO:0000256" key="2">
    <source>
        <dbReference type="PIRSR" id="PIRSR600888-1"/>
    </source>
</evidence>
<dbReference type="RefSeq" id="WP_094484585.1">
    <property type="nucleotide sequence ID" value="NZ_NOZR01000046.1"/>
</dbReference>
<feature type="binding site" evidence="3">
    <location>
        <position position="75"/>
    </location>
    <ligand>
        <name>substrate</name>
    </ligand>
</feature>
<dbReference type="CDD" id="cd00438">
    <property type="entry name" value="cupin_RmlC"/>
    <property type="match status" value="1"/>
</dbReference>
<dbReference type="Pfam" id="PF00908">
    <property type="entry name" value="dTDP_sugar_isom"/>
    <property type="match status" value="1"/>
</dbReference>
<dbReference type="SUPFAM" id="SSF51182">
    <property type="entry name" value="RmlC-like cupins"/>
    <property type="match status" value="1"/>
</dbReference>
<feature type="active site" description="Proton donor" evidence="2">
    <location>
        <position position="135"/>
    </location>
</feature>